<keyword evidence="3" id="KW-1185">Reference proteome</keyword>
<feature type="transmembrane region" description="Helical" evidence="1">
    <location>
        <begin position="85"/>
        <end position="106"/>
    </location>
</feature>
<dbReference type="Proteomes" id="UP001476950">
    <property type="component" value="Unassembled WGS sequence"/>
</dbReference>
<evidence type="ECO:0000313" key="3">
    <source>
        <dbReference type="Proteomes" id="UP001476950"/>
    </source>
</evidence>
<dbReference type="RefSeq" id="WP_190451557.1">
    <property type="nucleotide sequence ID" value="NZ_JAMPLM010000003.1"/>
</dbReference>
<sequence>MNPELKQLTIAAKELEQLTGLEVTDLFIGGMVGGAYRPNLFKTRQRFLSFCLTQLFIFVLIFIFTLPIGLLLVRNHANSVNDVSTITWFLQVSFSVSTVVIVGWNVTMALKSKTLKPLAHLLDEVDKYNEIVQAVAIVERLEALGSSQTHRMDRQQVIEALMIARNSLVCGLMTEKILRQNRGLLARRVDLLMNIETNLTTLKTMEVTSQASEYVELLNEALQIGISVHQEVQQFSQR</sequence>
<keyword evidence="1" id="KW-1133">Transmembrane helix</keyword>
<reference evidence="2 3" key="1">
    <citation type="submission" date="2022-04" db="EMBL/GenBank/DDBJ databases">
        <title>Positive selection, recombination, and allopatry shape intraspecific diversity of widespread and dominant cyanobacteria.</title>
        <authorList>
            <person name="Wei J."/>
            <person name="Shu W."/>
            <person name="Hu C."/>
        </authorList>
    </citation>
    <scope>NUCLEOTIDE SEQUENCE [LARGE SCALE GENOMIC DNA]</scope>
    <source>
        <strain evidence="2 3">AS-A4</strain>
    </source>
</reference>
<keyword evidence="1" id="KW-0812">Transmembrane</keyword>
<organism evidence="2 3">
    <name type="scientific">Stenomitos frigidus AS-A4</name>
    <dbReference type="NCBI Taxonomy" id="2933935"/>
    <lineage>
        <taxon>Bacteria</taxon>
        <taxon>Bacillati</taxon>
        <taxon>Cyanobacteriota</taxon>
        <taxon>Cyanophyceae</taxon>
        <taxon>Leptolyngbyales</taxon>
        <taxon>Leptolyngbyaceae</taxon>
        <taxon>Stenomitos</taxon>
    </lineage>
</organism>
<dbReference type="EMBL" id="JAMPLM010000003">
    <property type="protein sequence ID" value="MEP1058070.1"/>
    <property type="molecule type" value="Genomic_DNA"/>
</dbReference>
<evidence type="ECO:0000313" key="2">
    <source>
        <dbReference type="EMBL" id="MEP1058070.1"/>
    </source>
</evidence>
<keyword evidence="1" id="KW-0472">Membrane</keyword>
<accession>A0ABV0KFV4</accession>
<comment type="caution">
    <text evidence="2">The sequence shown here is derived from an EMBL/GenBank/DDBJ whole genome shotgun (WGS) entry which is preliminary data.</text>
</comment>
<gene>
    <name evidence="2" type="ORF">NDI38_06425</name>
</gene>
<feature type="transmembrane region" description="Helical" evidence="1">
    <location>
        <begin position="47"/>
        <end position="73"/>
    </location>
</feature>
<proteinExistence type="predicted"/>
<evidence type="ECO:0000256" key="1">
    <source>
        <dbReference type="SAM" id="Phobius"/>
    </source>
</evidence>
<name>A0ABV0KFV4_9CYAN</name>
<protein>
    <submittedName>
        <fullName evidence="2">Uncharacterized protein</fullName>
    </submittedName>
</protein>